<name>G5INJ1_9FIRM</name>
<evidence type="ECO:0000313" key="2">
    <source>
        <dbReference type="EMBL" id="EHI56865.1"/>
    </source>
</evidence>
<dbReference type="OrthoDB" id="9781069at2"/>
<evidence type="ECO:0000313" key="3">
    <source>
        <dbReference type="Proteomes" id="UP000005384"/>
    </source>
</evidence>
<feature type="transmembrane region" description="Helical" evidence="1">
    <location>
        <begin position="185"/>
        <end position="209"/>
    </location>
</feature>
<feature type="transmembrane region" description="Helical" evidence="1">
    <location>
        <begin position="118"/>
        <end position="137"/>
    </location>
</feature>
<gene>
    <name evidence="2" type="ORF">HMPREF9473_05069</name>
</gene>
<dbReference type="Pfam" id="PF05857">
    <property type="entry name" value="TraX"/>
    <property type="match status" value="1"/>
</dbReference>
<dbReference type="EMBL" id="ADLN01000128">
    <property type="protein sequence ID" value="EHI56865.1"/>
    <property type="molecule type" value="Genomic_DNA"/>
</dbReference>
<feature type="transmembrane region" description="Helical" evidence="1">
    <location>
        <begin position="60"/>
        <end position="80"/>
    </location>
</feature>
<feature type="transmembrane region" description="Helical" evidence="1">
    <location>
        <begin position="20"/>
        <end position="40"/>
    </location>
</feature>
<dbReference type="AlphaFoldDB" id="G5INJ1"/>
<keyword evidence="1" id="KW-0812">Transmembrane</keyword>
<feature type="transmembrane region" description="Helical" evidence="1">
    <location>
        <begin position="221"/>
        <end position="241"/>
    </location>
</feature>
<dbReference type="HOGENOM" id="CLU_074054_0_0_9"/>
<dbReference type="RefSeq" id="WP_006783057.1">
    <property type="nucleotide sequence ID" value="NZ_CP040506.1"/>
</dbReference>
<dbReference type="PATRIC" id="fig|742737.3.peg.5062"/>
<evidence type="ECO:0000256" key="1">
    <source>
        <dbReference type="SAM" id="Phobius"/>
    </source>
</evidence>
<reference evidence="2 3" key="1">
    <citation type="submission" date="2011-08" db="EMBL/GenBank/DDBJ databases">
        <title>The Genome Sequence of Clostridium hathewayi WAL-18680.</title>
        <authorList>
            <consortium name="The Broad Institute Genome Sequencing Platform"/>
            <person name="Earl A."/>
            <person name="Ward D."/>
            <person name="Feldgarden M."/>
            <person name="Gevers D."/>
            <person name="Finegold S.M."/>
            <person name="Summanen P.H."/>
            <person name="Molitoris D.R."/>
            <person name="Song M."/>
            <person name="Daigneault M."/>
            <person name="Allen-Vercoe E."/>
            <person name="Young S.K."/>
            <person name="Zeng Q."/>
            <person name="Gargeya S."/>
            <person name="Fitzgerald M."/>
            <person name="Haas B."/>
            <person name="Abouelleil A."/>
            <person name="Alvarado L."/>
            <person name="Arachchi H.M."/>
            <person name="Berlin A."/>
            <person name="Brown A."/>
            <person name="Chapman S.B."/>
            <person name="Chen Z."/>
            <person name="Dunbar C."/>
            <person name="Freedman E."/>
            <person name="Gearin G."/>
            <person name="Gellesch M."/>
            <person name="Goldberg J."/>
            <person name="Griggs A."/>
            <person name="Gujja S."/>
            <person name="Heiman D."/>
            <person name="Howarth C."/>
            <person name="Larson L."/>
            <person name="Lui A."/>
            <person name="MacDonald P.J.P."/>
            <person name="Montmayeur A."/>
            <person name="Murphy C."/>
            <person name="Neiman D."/>
            <person name="Pearson M."/>
            <person name="Priest M."/>
            <person name="Roberts A."/>
            <person name="Saif S."/>
            <person name="Shea T."/>
            <person name="Shenoy N."/>
            <person name="Sisk P."/>
            <person name="Stolte C."/>
            <person name="Sykes S."/>
            <person name="Wortman J."/>
            <person name="Nusbaum C."/>
            <person name="Birren B."/>
        </authorList>
    </citation>
    <scope>NUCLEOTIDE SEQUENCE [LARGE SCALE GENOMIC DNA]</scope>
    <source>
        <strain evidence="2 3">WAL-18680</strain>
    </source>
</reference>
<organism evidence="2 3">
    <name type="scientific">Hungatella hathewayi WAL-18680</name>
    <dbReference type="NCBI Taxonomy" id="742737"/>
    <lineage>
        <taxon>Bacteria</taxon>
        <taxon>Bacillati</taxon>
        <taxon>Bacillota</taxon>
        <taxon>Clostridia</taxon>
        <taxon>Lachnospirales</taxon>
        <taxon>Lachnospiraceae</taxon>
        <taxon>Hungatella</taxon>
    </lineage>
</organism>
<dbReference type="InterPro" id="IPR008875">
    <property type="entry name" value="TraX"/>
</dbReference>
<feature type="transmembrane region" description="Helical" evidence="1">
    <location>
        <begin position="92"/>
        <end position="112"/>
    </location>
</feature>
<dbReference type="Proteomes" id="UP000005384">
    <property type="component" value="Unassembled WGS sequence"/>
</dbReference>
<comment type="caution">
    <text evidence="2">The sequence shown here is derived from an EMBL/GenBank/DDBJ whole genome shotgun (WGS) entry which is preliminary data.</text>
</comment>
<keyword evidence="1" id="KW-0472">Membrane</keyword>
<evidence type="ECO:0008006" key="4">
    <source>
        <dbReference type="Google" id="ProtNLM"/>
    </source>
</evidence>
<keyword evidence="3" id="KW-1185">Reference proteome</keyword>
<accession>G5INJ1</accession>
<keyword evidence="1" id="KW-1133">Transmembrane helix</keyword>
<feature type="transmembrane region" description="Helical" evidence="1">
    <location>
        <begin position="149"/>
        <end position="179"/>
    </location>
</feature>
<proteinExistence type="predicted"/>
<protein>
    <recommendedName>
        <fullName evidence="4">TraX protein</fullName>
    </recommendedName>
</protein>
<sequence>MEEHRLARFQVLSGNGLKMIAIVTMLIDHIGGMVIEPGILRNYDASTIMNTPELFKWMQIDTVLRTIGRLAFPIFCFLIVEGFLHTRDVKKYALRLLAFSFLSEIPFNLGLFGTVFNAQYQNVYFTLFLGLLALIGLQKYQESFWKRALVLMACCGAAVLLRTDYDAFGVFFIALLYLLHDNKMMQTLLGCVSLYWEAAGALAFIPINMYNGSRGKWNLKYLFYAFYPVHILVLWGIRTIWLG</sequence>